<keyword evidence="1" id="KW-0472">Membrane</keyword>
<keyword evidence="3" id="KW-1185">Reference proteome</keyword>
<protein>
    <submittedName>
        <fullName evidence="2">Uncharacterized protein</fullName>
    </submittedName>
</protein>
<dbReference type="Proteomes" id="UP000250266">
    <property type="component" value="Unassembled WGS sequence"/>
</dbReference>
<feature type="transmembrane region" description="Helical" evidence="1">
    <location>
        <begin position="12"/>
        <end position="35"/>
    </location>
</feature>
<evidence type="ECO:0000313" key="2">
    <source>
        <dbReference type="EMBL" id="OCK83733.1"/>
    </source>
</evidence>
<dbReference type="EMBL" id="KV744854">
    <property type="protein sequence ID" value="OCK83733.1"/>
    <property type="molecule type" value="Genomic_DNA"/>
</dbReference>
<evidence type="ECO:0000313" key="3">
    <source>
        <dbReference type="Proteomes" id="UP000250266"/>
    </source>
</evidence>
<keyword evidence="1" id="KW-0812">Transmembrane</keyword>
<sequence length="74" mass="8449">MALLLIPNIWEYGVFCLVGRGFFSAFSLCYIAAALGGKRTRLTQPHVLNGIWMFSFCELCIVVLVFERPWVFCL</sequence>
<name>A0A8E2JII6_9PEZI</name>
<keyword evidence="1" id="KW-1133">Transmembrane helix</keyword>
<feature type="transmembrane region" description="Helical" evidence="1">
    <location>
        <begin position="47"/>
        <end position="66"/>
    </location>
</feature>
<proteinExistence type="predicted"/>
<reference evidence="2 3" key="1">
    <citation type="journal article" date="2016" name="Nat. Commun.">
        <title>Ectomycorrhizal ecology is imprinted in the genome of the dominant symbiotic fungus Cenococcum geophilum.</title>
        <authorList>
            <consortium name="DOE Joint Genome Institute"/>
            <person name="Peter M."/>
            <person name="Kohler A."/>
            <person name="Ohm R.A."/>
            <person name="Kuo A."/>
            <person name="Krutzmann J."/>
            <person name="Morin E."/>
            <person name="Arend M."/>
            <person name="Barry K.W."/>
            <person name="Binder M."/>
            <person name="Choi C."/>
            <person name="Clum A."/>
            <person name="Copeland A."/>
            <person name="Grisel N."/>
            <person name="Haridas S."/>
            <person name="Kipfer T."/>
            <person name="LaButti K."/>
            <person name="Lindquist E."/>
            <person name="Lipzen A."/>
            <person name="Maire R."/>
            <person name="Meier B."/>
            <person name="Mihaltcheva S."/>
            <person name="Molinier V."/>
            <person name="Murat C."/>
            <person name="Poggeler S."/>
            <person name="Quandt C.A."/>
            <person name="Sperisen C."/>
            <person name="Tritt A."/>
            <person name="Tisserant E."/>
            <person name="Crous P.W."/>
            <person name="Henrissat B."/>
            <person name="Nehls U."/>
            <person name="Egli S."/>
            <person name="Spatafora J.W."/>
            <person name="Grigoriev I.V."/>
            <person name="Martin F.M."/>
        </authorList>
    </citation>
    <scope>NUCLEOTIDE SEQUENCE [LARGE SCALE GENOMIC DNA]</scope>
    <source>
        <strain evidence="2 3">CBS 459.81</strain>
    </source>
</reference>
<accession>A0A8E2JII6</accession>
<gene>
    <name evidence="2" type="ORF">K432DRAFT_170051</name>
</gene>
<dbReference type="AlphaFoldDB" id="A0A8E2JII6"/>
<organism evidence="2 3">
    <name type="scientific">Lepidopterella palustris CBS 459.81</name>
    <dbReference type="NCBI Taxonomy" id="1314670"/>
    <lineage>
        <taxon>Eukaryota</taxon>
        <taxon>Fungi</taxon>
        <taxon>Dikarya</taxon>
        <taxon>Ascomycota</taxon>
        <taxon>Pezizomycotina</taxon>
        <taxon>Dothideomycetes</taxon>
        <taxon>Pleosporomycetidae</taxon>
        <taxon>Mytilinidiales</taxon>
        <taxon>Argynnaceae</taxon>
        <taxon>Lepidopterella</taxon>
    </lineage>
</organism>
<evidence type="ECO:0000256" key="1">
    <source>
        <dbReference type="SAM" id="Phobius"/>
    </source>
</evidence>